<feature type="region of interest" description="Disordered" evidence="6">
    <location>
        <begin position="203"/>
        <end position="232"/>
    </location>
</feature>
<keyword evidence="5" id="KW-0539">Nucleus</keyword>
<evidence type="ECO:0000256" key="5">
    <source>
        <dbReference type="ARBA" id="ARBA00023242"/>
    </source>
</evidence>
<dbReference type="PANTHER" id="PTHR33572:SF18">
    <property type="entry name" value="SPORE DEVELOPMENT REGULATOR VOSA"/>
    <property type="match status" value="1"/>
</dbReference>
<evidence type="ECO:0000256" key="4">
    <source>
        <dbReference type="ARBA" id="ARBA00023163"/>
    </source>
</evidence>
<dbReference type="AlphaFoldDB" id="A0A427YQ80"/>
<dbReference type="InterPro" id="IPR038491">
    <property type="entry name" value="Velvet_dom_sf"/>
</dbReference>
<organism evidence="8 9">
    <name type="scientific">Saitozyma podzolica</name>
    <dbReference type="NCBI Taxonomy" id="1890683"/>
    <lineage>
        <taxon>Eukaryota</taxon>
        <taxon>Fungi</taxon>
        <taxon>Dikarya</taxon>
        <taxon>Basidiomycota</taxon>
        <taxon>Agaricomycotina</taxon>
        <taxon>Tremellomycetes</taxon>
        <taxon>Tremellales</taxon>
        <taxon>Trimorphomycetaceae</taxon>
        <taxon>Saitozyma</taxon>
    </lineage>
</organism>
<dbReference type="STRING" id="1890683.A0A427YQ80"/>
<evidence type="ECO:0000256" key="2">
    <source>
        <dbReference type="ARBA" id="ARBA00022969"/>
    </source>
</evidence>
<dbReference type="EMBL" id="RSCD01000004">
    <property type="protein sequence ID" value="RSH93268.1"/>
    <property type="molecule type" value="Genomic_DNA"/>
</dbReference>
<dbReference type="PROSITE" id="PS51821">
    <property type="entry name" value="VELVET"/>
    <property type="match status" value="1"/>
</dbReference>
<comment type="subcellular location">
    <subcellularLocation>
        <location evidence="1">Nucleus</location>
    </subcellularLocation>
</comment>
<keyword evidence="4" id="KW-0804">Transcription</keyword>
<dbReference type="GO" id="GO:0030435">
    <property type="term" value="P:sporulation resulting in formation of a cellular spore"/>
    <property type="evidence" value="ECO:0007669"/>
    <property type="project" value="UniProtKB-KW"/>
</dbReference>
<dbReference type="PANTHER" id="PTHR33572">
    <property type="entry name" value="SPORE DEVELOPMENT REGULATOR VOSA"/>
    <property type="match status" value="1"/>
</dbReference>
<evidence type="ECO:0000256" key="1">
    <source>
        <dbReference type="ARBA" id="ARBA00004123"/>
    </source>
</evidence>
<evidence type="ECO:0000313" key="8">
    <source>
        <dbReference type="EMBL" id="RSH93268.1"/>
    </source>
</evidence>
<dbReference type="GO" id="GO:0005634">
    <property type="term" value="C:nucleus"/>
    <property type="evidence" value="ECO:0007669"/>
    <property type="project" value="UniProtKB-SubCell"/>
</dbReference>
<name>A0A427YQ80_9TREE</name>
<dbReference type="InterPro" id="IPR037525">
    <property type="entry name" value="Velvet_dom"/>
</dbReference>
<evidence type="ECO:0000313" key="9">
    <source>
        <dbReference type="Proteomes" id="UP000279259"/>
    </source>
</evidence>
<evidence type="ECO:0000256" key="3">
    <source>
        <dbReference type="ARBA" id="ARBA00023015"/>
    </source>
</evidence>
<dbReference type="Proteomes" id="UP000279259">
    <property type="component" value="Unassembled WGS sequence"/>
</dbReference>
<proteinExistence type="predicted"/>
<keyword evidence="9" id="KW-1185">Reference proteome</keyword>
<evidence type="ECO:0000256" key="6">
    <source>
        <dbReference type="SAM" id="MobiDB-lite"/>
    </source>
</evidence>
<feature type="domain" description="Velvet" evidence="7">
    <location>
        <begin position="15"/>
        <end position="198"/>
    </location>
</feature>
<dbReference type="Pfam" id="PF11754">
    <property type="entry name" value="Velvet"/>
    <property type="match status" value="2"/>
</dbReference>
<reference evidence="8 9" key="1">
    <citation type="submission" date="2018-11" db="EMBL/GenBank/DDBJ databases">
        <title>Genome sequence of Saitozyma podzolica DSM 27192.</title>
        <authorList>
            <person name="Aliyu H."/>
            <person name="Gorte O."/>
            <person name="Ochsenreither K."/>
        </authorList>
    </citation>
    <scope>NUCLEOTIDE SEQUENCE [LARGE SCALE GENOMIC DNA]</scope>
    <source>
        <strain evidence="8 9">DSM 27192</strain>
    </source>
</reference>
<protein>
    <recommendedName>
        <fullName evidence="7">Velvet domain-containing protein</fullName>
    </recommendedName>
</protein>
<keyword evidence="3" id="KW-0805">Transcription regulation</keyword>
<sequence>MSGDGAVFGLRPFPAKPPSFKLVVRQQPERARLCSFKEENETIDRRPVDPPPVVEVQSLDNNIHDLLESTCYFIRVSIVHPHSVPAKSPALSARYEAVKTPTGADATAGEAIQTPEKLKQLDGLPGALCIFAKLSVRVPGIFRLQFTLFETSNRGLVALASTVSDTFEVFSPKLFKGMRESTAFTRHLAAQGLKVKLRTDTAIGRQSDSRRKASSVTSGSRFPNEVATNDAI</sequence>
<dbReference type="InterPro" id="IPR021740">
    <property type="entry name" value="Velvet"/>
</dbReference>
<accession>A0A427YQ80</accession>
<gene>
    <name evidence="8" type="ORF">EHS25_007622</name>
</gene>
<comment type="caution">
    <text evidence="8">The sequence shown here is derived from an EMBL/GenBank/DDBJ whole genome shotgun (WGS) entry which is preliminary data.</text>
</comment>
<keyword evidence="2" id="KW-0749">Sporulation</keyword>
<evidence type="ECO:0000259" key="7">
    <source>
        <dbReference type="PROSITE" id="PS51821"/>
    </source>
</evidence>
<dbReference type="Gene3D" id="2.60.40.3960">
    <property type="entry name" value="Velvet domain"/>
    <property type="match status" value="1"/>
</dbReference>
<dbReference type="OrthoDB" id="5599552at2759"/>